<dbReference type="InParanoid" id="A9V979"/>
<evidence type="ECO:0000313" key="2">
    <source>
        <dbReference type="EMBL" id="EDQ85813.1"/>
    </source>
</evidence>
<feature type="compositionally biased region" description="Polar residues" evidence="1">
    <location>
        <begin position="26"/>
        <end position="36"/>
    </location>
</feature>
<name>A9V979_MONBE</name>
<feature type="compositionally biased region" description="Low complexity" evidence="1">
    <location>
        <begin position="154"/>
        <end position="187"/>
    </location>
</feature>
<dbReference type="GeneID" id="5894659"/>
<evidence type="ECO:0000313" key="3">
    <source>
        <dbReference type="Proteomes" id="UP000001357"/>
    </source>
</evidence>
<accession>A9V979</accession>
<dbReference type="RefSeq" id="XP_001749292.1">
    <property type="nucleotide sequence ID" value="XM_001749240.1"/>
</dbReference>
<dbReference type="AlphaFoldDB" id="A9V979"/>
<protein>
    <submittedName>
        <fullName evidence="2">Uncharacterized protein</fullName>
    </submittedName>
</protein>
<organism evidence="2 3">
    <name type="scientific">Monosiga brevicollis</name>
    <name type="common">Choanoflagellate</name>
    <dbReference type="NCBI Taxonomy" id="81824"/>
    <lineage>
        <taxon>Eukaryota</taxon>
        <taxon>Choanoflagellata</taxon>
        <taxon>Craspedida</taxon>
        <taxon>Salpingoecidae</taxon>
        <taxon>Monosiga</taxon>
    </lineage>
</organism>
<feature type="compositionally biased region" description="Low complexity" evidence="1">
    <location>
        <begin position="37"/>
        <end position="53"/>
    </location>
</feature>
<gene>
    <name evidence="2" type="ORF">MONBRDRAFT_11465</name>
</gene>
<reference evidence="2 3" key="1">
    <citation type="journal article" date="2008" name="Nature">
        <title>The genome of the choanoflagellate Monosiga brevicollis and the origin of metazoans.</title>
        <authorList>
            <consortium name="JGI Sequencing"/>
            <person name="King N."/>
            <person name="Westbrook M.J."/>
            <person name="Young S.L."/>
            <person name="Kuo A."/>
            <person name="Abedin M."/>
            <person name="Chapman J."/>
            <person name="Fairclough S."/>
            <person name="Hellsten U."/>
            <person name="Isogai Y."/>
            <person name="Letunic I."/>
            <person name="Marr M."/>
            <person name="Pincus D."/>
            <person name="Putnam N."/>
            <person name="Rokas A."/>
            <person name="Wright K.J."/>
            <person name="Zuzow R."/>
            <person name="Dirks W."/>
            <person name="Good M."/>
            <person name="Goodstein D."/>
            <person name="Lemons D."/>
            <person name="Li W."/>
            <person name="Lyons J.B."/>
            <person name="Morris A."/>
            <person name="Nichols S."/>
            <person name="Richter D.J."/>
            <person name="Salamov A."/>
            <person name="Bork P."/>
            <person name="Lim W.A."/>
            <person name="Manning G."/>
            <person name="Miller W.T."/>
            <person name="McGinnis W."/>
            <person name="Shapiro H."/>
            <person name="Tjian R."/>
            <person name="Grigoriev I.V."/>
            <person name="Rokhsar D."/>
        </authorList>
    </citation>
    <scope>NUCLEOTIDE SEQUENCE [LARGE SCALE GENOMIC DNA]</scope>
    <source>
        <strain evidence="3">MX1 / ATCC 50154</strain>
    </source>
</reference>
<keyword evidence="3" id="KW-1185">Reference proteome</keyword>
<dbReference type="Proteomes" id="UP000001357">
    <property type="component" value="Unassembled WGS sequence"/>
</dbReference>
<sequence length="234" mass="24017">MNSTMMETGPAAASPARPARSRNNKARQVNGNGSPVSTPNTPTKTPTKNSSKTRTPKSARKLQAQPSNQLAPSPPNSAPPDLDRTNSHACPSDAYPDPASLPMPNFELLRRARRASPLAAGGSPPTPARSLALFDEPHAPSTSSKAGDKTHFMSLFSKAASASTSARSPPSLGSSPPLSSSVPSDFPHLNHTATQPAAGATIPSSASTSQIGFAAPDHASASMRLLALVKPTSS</sequence>
<dbReference type="KEGG" id="mbr:MONBRDRAFT_11465"/>
<evidence type="ECO:0000256" key="1">
    <source>
        <dbReference type="SAM" id="MobiDB-lite"/>
    </source>
</evidence>
<proteinExistence type="predicted"/>
<dbReference type="EMBL" id="CH991570">
    <property type="protein sequence ID" value="EDQ85813.1"/>
    <property type="molecule type" value="Genomic_DNA"/>
</dbReference>
<feature type="region of interest" description="Disordered" evidence="1">
    <location>
        <begin position="1"/>
        <end position="210"/>
    </location>
</feature>